<dbReference type="EMBL" id="JAHRHJ020000008">
    <property type="protein sequence ID" value="KAH9305545.1"/>
    <property type="molecule type" value="Genomic_DNA"/>
</dbReference>
<gene>
    <name evidence="1" type="ORF">KI387_009949</name>
</gene>
<name>A0AA38FK68_TAXCH</name>
<comment type="caution">
    <text evidence="1">The sequence shown here is derived from an EMBL/GenBank/DDBJ whole genome shotgun (WGS) entry which is preliminary data.</text>
</comment>
<sequence length="61" mass="6747">FMPLASRSQPFADYNENQTLSSERLFESDQQGNGDSLSKLNLIDVDWLSSSGNSCEEDGSE</sequence>
<feature type="non-terminal residue" evidence="1">
    <location>
        <position position="61"/>
    </location>
</feature>
<proteinExistence type="predicted"/>
<reference evidence="1 2" key="1">
    <citation type="journal article" date="2021" name="Nat. Plants">
        <title>The Taxus genome provides insights into paclitaxel biosynthesis.</title>
        <authorList>
            <person name="Xiong X."/>
            <person name="Gou J."/>
            <person name="Liao Q."/>
            <person name="Li Y."/>
            <person name="Zhou Q."/>
            <person name="Bi G."/>
            <person name="Li C."/>
            <person name="Du R."/>
            <person name="Wang X."/>
            <person name="Sun T."/>
            <person name="Guo L."/>
            <person name="Liang H."/>
            <person name="Lu P."/>
            <person name="Wu Y."/>
            <person name="Zhang Z."/>
            <person name="Ro D.K."/>
            <person name="Shang Y."/>
            <person name="Huang S."/>
            <person name="Yan J."/>
        </authorList>
    </citation>
    <scope>NUCLEOTIDE SEQUENCE [LARGE SCALE GENOMIC DNA]</scope>
    <source>
        <strain evidence="1">Ta-2019</strain>
    </source>
</reference>
<keyword evidence="2" id="KW-1185">Reference proteome</keyword>
<feature type="non-terminal residue" evidence="1">
    <location>
        <position position="1"/>
    </location>
</feature>
<dbReference type="AlphaFoldDB" id="A0AA38FK68"/>
<dbReference type="Proteomes" id="UP000824469">
    <property type="component" value="Unassembled WGS sequence"/>
</dbReference>
<protein>
    <submittedName>
        <fullName evidence="1">Uncharacterized protein</fullName>
    </submittedName>
</protein>
<accession>A0AA38FK68</accession>
<evidence type="ECO:0000313" key="1">
    <source>
        <dbReference type="EMBL" id="KAH9305545.1"/>
    </source>
</evidence>
<organism evidence="1 2">
    <name type="scientific">Taxus chinensis</name>
    <name type="common">Chinese yew</name>
    <name type="synonym">Taxus wallichiana var. chinensis</name>
    <dbReference type="NCBI Taxonomy" id="29808"/>
    <lineage>
        <taxon>Eukaryota</taxon>
        <taxon>Viridiplantae</taxon>
        <taxon>Streptophyta</taxon>
        <taxon>Embryophyta</taxon>
        <taxon>Tracheophyta</taxon>
        <taxon>Spermatophyta</taxon>
        <taxon>Pinopsida</taxon>
        <taxon>Pinidae</taxon>
        <taxon>Conifers II</taxon>
        <taxon>Cupressales</taxon>
        <taxon>Taxaceae</taxon>
        <taxon>Taxus</taxon>
    </lineage>
</organism>
<evidence type="ECO:0000313" key="2">
    <source>
        <dbReference type="Proteomes" id="UP000824469"/>
    </source>
</evidence>